<gene>
    <name evidence="3" type="ORF">H8S19_07415</name>
</gene>
<feature type="compositionally biased region" description="Low complexity" evidence="1">
    <location>
        <begin position="157"/>
        <end position="171"/>
    </location>
</feature>
<evidence type="ECO:0000259" key="2">
    <source>
        <dbReference type="Pfam" id="PF13240"/>
    </source>
</evidence>
<dbReference type="InterPro" id="IPR026870">
    <property type="entry name" value="Zinc_ribbon_dom"/>
</dbReference>
<dbReference type="EMBL" id="JACOOW010000008">
    <property type="protein sequence ID" value="MBC5656896.1"/>
    <property type="molecule type" value="Genomic_DNA"/>
</dbReference>
<proteinExistence type="predicted"/>
<evidence type="ECO:0000313" key="3">
    <source>
        <dbReference type="EMBL" id="MBC5656896.1"/>
    </source>
</evidence>
<name>A0AAW3X2K0_9CLOT</name>
<dbReference type="Pfam" id="PF13240">
    <property type="entry name" value="Zn_Ribbon_1"/>
    <property type="match status" value="1"/>
</dbReference>
<evidence type="ECO:0000313" key="4">
    <source>
        <dbReference type="Proteomes" id="UP000653904"/>
    </source>
</evidence>
<dbReference type="Proteomes" id="UP000653904">
    <property type="component" value="Unassembled WGS sequence"/>
</dbReference>
<protein>
    <submittedName>
        <fullName evidence="3">Zinc ribbon domain-containing protein</fullName>
    </submittedName>
</protein>
<accession>A0AAW3X2K0</accession>
<reference evidence="3 4" key="1">
    <citation type="submission" date="2020-08" db="EMBL/GenBank/DDBJ databases">
        <title>Genome public.</title>
        <authorList>
            <person name="Liu C."/>
            <person name="Sun Q."/>
        </authorList>
    </citation>
    <scope>NUCLEOTIDE SEQUENCE [LARGE SCALE GENOMIC DNA]</scope>
    <source>
        <strain evidence="3 4">BX14</strain>
    </source>
</reference>
<organism evidence="3 4">
    <name type="scientific">Clostridium segne</name>
    <dbReference type="NCBI Taxonomy" id="2763038"/>
    <lineage>
        <taxon>Bacteria</taxon>
        <taxon>Bacillati</taxon>
        <taxon>Bacillota</taxon>
        <taxon>Clostridia</taxon>
        <taxon>Eubacteriales</taxon>
        <taxon>Clostridiaceae</taxon>
        <taxon>Clostridium</taxon>
    </lineage>
</organism>
<dbReference type="AlphaFoldDB" id="A0AAW3X2K0"/>
<keyword evidence="4" id="KW-1185">Reference proteome</keyword>
<evidence type="ECO:0000256" key="1">
    <source>
        <dbReference type="SAM" id="MobiDB-lite"/>
    </source>
</evidence>
<feature type="domain" description="Zinc-ribbon" evidence="2">
    <location>
        <begin position="95"/>
        <end position="116"/>
    </location>
</feature>
<comment type="caution">
    <text evidence="3">The sequence shown here is derived from an EMBL/GenBank/DDBJ whole genome shotgun (WGS) entry which is preliminary data.</text>
</comment>
<feature type="compositionally biased region" description="Polar residues" evidence="1">
    <location>
        <begin position="172"/>
        <end position="191"/>
    </location>
</feature>
<feature type="region of interest" description="Disordered" evidence="1">
    <location>
        <begin position="116"/>
        <end position="191"/>
    </location>
</feature>
<dbReference type="RefSeq" id="WP_118628581.1">
    <property type="nucleotide sequence ID" value="NZ_JACOOW010000008.1"/>
</dbReference>
<sequence>MAFFDELGKVISDKSKEAANRVKDITGVLQLKSKLSAEKDKINKAYITLGKAYYDRHEGELEGKFADEFHTIQAGLVKIASLEDEIAELEGTRVCAECGAKVEKNAAFCSRCGAPMDSTTSADVHEPEEPEEMQETIFEEKDEAAADKAVDNAETEGAAGPDADSADASDAVSENTTDTAAQNENNSGEQA</sequence>